<keyword evidence="4 8" id="KW-0547">Nucleotide-binding</keyword>
<keyword evidence="5 8" id="KW-0418">Kinase</keyword>
<feature type="binding site" evidence="8">
    <location>
        <position position="45"/>
    </location>
    <ligand>
        <name>ATP</name>
        <dbReference type="ChEBI" id="CHEBI:30616"/>
    </ligand>
</feature>
<evidence type="ECO:0000256" key="9">
    <source>
        <dbReference type="RuleBase" id="RU003800"/>
    </source>
</evidence>
<evidence type="ECO:0000259" key="12">
    <source>
        <dbReference type="Pfam" id="PF13090"/>
    </source>
</evidence>
<dbReference type="RefSeq" id="WP_117823522.1">
    <property type="nucleotide sequence ID" value="NZ_JACOOX010000006.1"/>
</dbReference>
<dbReference type="InterPro" id="IPR036830">
    <property type="entry name" value="PP_kinase_middle_dom_sf"/>
</dbReference>
<organism evidence="14 15">
    <name type="scientific">Coprococcus hominis</name>
    <name type="common">ex Liu et al. 2022</name>
    <dbReference type="NCBI Taxonomy" id="2763039"/>
    <lineage>
        <taxon>Bacteria</taxon>
        <taxon>Bacillati</taxon>
        <taxon>Bacillota</taxon>
        <taxon>Clostridia</taxon>
        <taxon>Lachnospirales</taxon>
        <taxon>Lachnospiraceae</taxon>
        <taxon>Coprococcus</taxon>
    </lineage>
</organism>
<dbReference type="GO" id="GO:0005524">
    <property type="term" value="F:ATP binding"/>
    <property type="evidence" value="ECO:0007669"/>
    <property type="project" value="UniProtKB-KW"/>
</dbReference>
<evidence type="ECO:0000256" key="3">
    <source>
        <dbReference type="ARBA" id="ARBA00022723"/>
    </source>
</evidence>
<evidence type="ECO:0000259" key="11">
    <source>
        <dbReference type="Pfam" id="PF13089"/>
    </source>
</evidence>
<evidence type="ECO:0000313" key="14">
    <source>
        <dbReference type="EMBL" id="MBC5663611.1"/>
    </source>
</evidence>
<comment type="catalytic activity">
    <reaction evidence="8 9">
        <text>[phosphate](n) + ATP = [phosphate](n+1) + ADP</text>
        <dbReference type="Rhea" id="RHEA:19573"/>
        <dbReference type="Rhea" id="RHEA-COMP:9859"/>
        <dbReference type="Rhea" id="RHEA-COMP:14280"/>
        <dbReference type="ChEBI" id="CHEBI:16838"/>
        <dbReference type="ChEBI" id="CHEBI:30616"/>
        <dbReference type="ChEBI" id="CHEBI:456216"/>
        <dbReference type="EC" id="2.7.4.1"/>
    </reaction>
</comment>
<dbReference type="Gene3D" id="3.30.1840.10">
    <property type="entry name" value="Polyphosphate kinase middle domain"/>
    <property type="match status" value="1"/>
</dbReference>
<dbReference type="CDD" id="cd09165">
    <property type="entry name" value="PLDc_PaPPK1_C1_like"/>
    <property type="match status" value="1"/>
</dbReference>
<accession>A0A8I0DVT8</accession>
<feature type="binding site" evidence="8">
    <location>
        <position position="373"/>
    </location>
    <ligand>
        <name>Mg(2+)</name>
        <dbReference type="ChEBI" id="CHEBI:18420"/>
    </ligand>
</feature>
<dbReference type="SUPFAM" id="SSF143724">
    <property type="entry name" value="PHP14-like"/>
    <property type="match status" value="1"/>
</dbReference>
<name>A0A8I0DVT8_9FIRM</name>
<comment type="cofactor">
    <cofactor evidence="8">
        <name>Mg(2+)</name>
        <dbReference type="ChEBI" id="CHEBI:18420"/>
    </cofactor>
</comment>
<dbReference type="InterPro" id="IPR025200">
    <property type="entry name" value="PPK_C_dom2"/>
</dbReference>
<protein>
    <recommendedName>
        <fullName evidence="8 9">Polyphosphate kinase</fullName>
        <ecNumber evidence="8 9">2.7.4.1</ecNumber>
    </recommendedName>
    <alternativeName>
        <fullName evidence="8">ATP-polyphosphate phosphotransferase</fullName>
    </alternativeName>
    <alternativeName>
        <fullName evidence="8">Polyphosphoric acid kinase</fullName>
    </alternativeName>
</protein>
<dbReference type="PIRSF" id="PIRSF015589">
    <property type="entry name" value="PP_kinase"/>
    <property type="match status" value="1"/>
</dbReference>
<dbReference type="GO" id="GO:0046872">
    <property type="term" value="F:metal ion binding"/>
    <property type="evidence" value="ECO:0007669"/>
    <property type="project" value="UniProtKB-KW"/>
</dbReference>
<dbReference type="AlphaFoldDB" id="A0A8I0DVT8"/>
<feature type="active site" description="Phosphohistidine intermediate" evidence="8">
    <location>
        <position position="433"/>
    </location>
</feature>
<dbReference type="SUPFAM" id="SSF56024">
    <property type="entry name" value="Phospholipase D/nuclease"/>
    <property type="match status" value="2"/>
</dbReference>
<feature type="binding site" evidence="8">
    <location>
        <position position="403"/>
    </location>
    <ligand>
        <name>Mg(2+)</name>
        <dbReference type="ChEBI" id="CHEBI:18420"/>
    </ligand>
</feature>
<keyword evidence="3 8" id="KW-0479">Metal-binding</keyword>
<evidence type="ECO:0000259" key="10">
    <source>
        <dbReference type="Pfam" id="PF02503"/>
    </source>
</evidence>
<dbReference type="Pfam" id="PF13090">
    <property type="entry name" value="PP_kinase_C"/>
    <property type="match status" value="1"/>
</dbReference>
<dbReference type="FunFam" id="3.30.870.10:FF:000001">
    <property type="entry name" value="Polyphosphate kinase"/>
    <property type="match status" value="1"/>
</dbReference>
<dbReference type="Pfam" id="PF17941">
    <property type="entry name" value="PP_kinase_C_1"/>
    <property type="match status" value="1"/>
</dbReference>
<dbReference type="Pfam" id="PF13089">
    <property type="entry name" value="PP_kinase_N"/>
    <property type="match status" value="1"/>
</dbReference>
<dbReference type="GO" id="GO:0009358">
    <property type="term" value="C:polyphosphate kinase complex"/>
    <property type="evidence" value="ECO:0007669"/>
    <property type="project" value="InterPro"/>
</dbReference>
<dbReference type="NCBIfam" id="TIGR03705">
    <property type="entry name" value="poly_P_kin"/>
    <property type="match status" value="1"/>
</dbReference>
<evidence type="ECO:0000256" key="5">
    <source>
        <dbReference type="ARBA" id="ARBA00022777"/>
    </source>
</evidence>
<keyword evidence="7 8" id="KW-0460">Magnesium</keyword>
<dbReference type="InterPro" id="IPR041108">
    <property type="entry name" value="PP_kinase_C_1"/>
</dbReference>
<evidence type="ECO:0000256" key="1">
    <source>
        <dbReference type="ARBA" id="ARBA00022553"/>
    </source>
</evidence>
<dbReference type="PANTHER" id="PTHR30218">
    <property type="entry name" value="POLYPHOSPHATE KINASE"/>
    <property type="match status" value="1"/>
</dbReference>
<keyword evidence="15" id="KW-1185">Reference proteome</keyword>
<dbReference type="Gene3D" id="3.30.870.10">
    <property type="entry name" value="Endonuclease Chain A"/>
    <property type="match status" value="2"/>
</dbReference>
<dbReference type="Pfam" id="PF02503">
    <property type="entry name" value="PP_kinase"/>
    <property type="match status" value="1"/>
</dbReference>
<dbReference type="InterPro" id="IPR003414">
    <property type="entry name" value="PP_kinase"/>
</dbReference>
<proteinExistence type="inferred from homology"/>
<dbReference type="NCBIfam" id="NF003920">
    <property type="entry name" value="PRK05443.2-1"/>
    <property type="match status" value="1"/>
</dbReference>
<dbReference type="GO" id="GO:0008976">
    <property type="term" value="F:polyphosphate kinase activity"/>
    <property type="evidence" value="ECO:0007669"/>
    <property type="project" value="UniProtKB-UniRule"/>
</dbReference>
<evidence type="ECO:0000256" key="7">
    <source>
        <dbReference type="ARBA" id="ARBA00022842"/>
    </source>
</evidence>
<dbReference type="InterPro" id="IPR036832">
    <property type="entry name" value="PPK_N_dom_sf"/>
</dbReference>
<keyword evidence="1 8" id="KW-0597">Phosphoprotein</keyword>
<dbReference type="PANTHER" id="PTHR30218:SF0">
    <property type="entry name" value="POLYPHOSPHATE KINASE"/>
    <property type="match status" value="1"/>
</dbReference>
<feature type="domain" description="Polyphosphate kinase middle" evidence="10">
    <location>
        <begin position="122"/>
        <end position="301"/>
    </location>
</feature>
<feature type="binding site" evidence="8">
    <location>
        <position position="590"/>
    </location>
    <ligand>
        <name>ATP</name>
        <dbReference type="ChEBI" id="CHEBI:30616"/>
    </ligand>
</feature>
<feature type="domain" description="Polyphosphate kinase C-terminal" evidence="12">
    <location>
        <begin position="501"/>
        <end position="672"/>
    </location>
</feature>
<keyword evidence="2 8" id="KW-0808">Transferase</keyword>
<dbReference type="InterPro" id="IPR024953">
    <property type="entry name" value="PP_kinase_middle"/>
</dbReference>
<evidence type="ECO:0000256" key="8">
    <source>
        <dbReference type="HAMAP-Rule" id="MF_00347"/>
    </source>
</evidence>
<comment type="similarity">
    <text evidence="8 9">Belongs to the polyphosphate kinase 1 (PPK1) family.</text>
</comment>
<dbReference type="SUPFAM" id="SSF140356">
    <property type="entry name" value="PPK N-terminal domain-like"/>
    <property type="match status" value="1"/>
</dbReference>
<evidence type="ECO:0000256" key="4">
    <source>
        <dbReference type="ARBA" id="ARBA00022741"/>
    </source>
</evidence>
<dbReference type="Gene3D" id="1.20.58.310">
    <property type="entry name" value="Polyphosphate kinase N-terminal domain"/>
    <property type="match status" value="1"/>
</dbReference>
<feature type="binding site" evidence="8">
    <location>
        <position position="466"/>
    </location>
    <ligand>
        <name>ATP</name>
        <dbReference type="ChEBI" id="CHEBI:30616"/>
    </ligand>
</feature>
<comment type="caution">
    <text evidence="14">The sequence shown here is derived from an EMBL/GenBank/DDBJ whole genome shotgun (WGS) entry which is preliminary data.</text>
</comment>
<dbReference type="EMBL" id="JACOOX010000006">
    <property type="protein sequence ID" value="MBC5663611.1"/>
    <property type="molecule type" value="Genomic_DNA"/>
</dbReference>
<dbReference type="NCBIfam" id="NF003917">
    <property type="entry name" value="PRK05443.1-1"/>
    <property type="match status" value="1"/>
</dbReference>
<dbReference type="GO" id="GO:0006799">
    <property type="term" value="P:polyphosphate biosynthetic process"/>
    <property type="evidence" value="ECO:0007669"/>
    <property type="project" value="UniProtKB-UniRule"/>
</dbReference>
<dbReference type="EC" id="2.7.4.1" evidence="8 9"/>
<comment type="PTM">
    <text evidence="8 9">An intermediate of this reaction is the autophosphorylated ppk in which a phosphate is covalently linked to a histidine residue through a N-P bond.</text>
</comment>
<evidence type="ECO:0000259" key="13">
    <source>
        <dbReference type="Pfam" id="PF17941"/>
    </source>
</evidence>
<feature type="domain" description="Polyphosphate kinase N-terminal" evidence="11">
    <location>
        <begin position="7"/>
        <end position="113"/>
    </location>
</feature>
<dbReference type="CDD" id="cd09168">
    <property type="entry name" value="PLDc_PaPPK1_C2_like"/>
    <property type="match status" value="1"/>
</dbReference>
<sequence>MSDKNLFYNRELSWLEFDKRCLSEAKDKNIPIFERIKFLSITASNLDEFFMVRIASLKDMKNAGYTKKDIAGMTPEEQLDELIPATKEFMKNQYQTYNRSLVPLLEANGLKIVRHYEDLTPEQSRYVDKLFERDIYPVLTPMAVDSSRPFPLVRNKSLNIGALIYDKKKGVTDIATVQVPSVLPRVIILPSERQGMTEIILLEEVIEKNLDKLFLSYDIVCAHPYRIMRNADFSIDEEETADLLKEIEKQLKQRQWGEVIRLEVEDTMDKKLLKELKKHLDVVDRVVYKINGPLDLTFLMKVNGLPGFDHLKYEKYVPQPAFSNGDYSNIFDKIKKHDRLLFHPYYEFTPVVEFIRQAAVDPNVLAIKQTLYRVSGNSPIIAALEQAAENGKQVTVLVELKARFDEENNIAWAKKLEKAGCHVIYGLVGLKTHSKIALVVRREEDGIKRYVHLGTGNYNDQTAKLYTDMGLLTCSDPIGEDATAVFNMLSGYSEPGKWNKLAVAPIWLKDKFLMLINREAENARQGKKARIIAKMNSLCDPKVMEALYDASAAGVKIDLIVRGICCIKAGVPGLSENISVRSIVGNFLEHSRIFYFYNDGFEDIYMGSADWMPRNLDKRVEITFPVEDPDLKKRIKDILKIQLADTLKAHIMQPDGSYEKQDLRGKVKLDSQMYFAEEARKRSAKPEDADAAISHDRVFIPIEAEESEH</sequence>
<dbReference type="NCBIfam" id="NF003921">
    <property type="entry name" value="PRK05443.2-2"/>
    <property type="match status" value="1"/>
</dbReference>
<dbReference type="NCBIfam" id="NF003918">
    <property type="entry name" value="PRK05443.1-2"/>
    <property type="match status" value="1"/>
</dbReference>
<keyword evidence="6 8" id="KW-0067">ATP-binding</keyword>
<reference evidence="14 15" key="1">
    <citation type="submission" date="2020-08" db="EMBL/GenBank/DDBJ databases">
        <title>Genome public.</title>
        <authorList>
            <person name="Liu C."/>
            <person name="Sun Q."/>
        </authorList>
    </citation>
    <scope>NUCLEOTIDE SEQUENCE [LARGE SCALE GENOMIC DNA]</scope>
    <source>
        <strain evidence="14 15">NSJ-10</strain>
    </source>
</reference>
<evidence type="ECO:0000313" key="15">
    <source>
        <dbReference type="Proteomes" id="UP000615234"/>
    </source>
</evidence>
<dbReference type="InterPro" id="IPR025198">
    <property type="entry name" value="PPK_N_dom"/>
</dbReference>
<dbReference type="HAMAP" id="MF_00347">
    <property type="entry name" value="Polyphosphate_kinase"/>
    <property type="match status" value="1"/>
</dbReference>
<gene>
    <name evidence="8" type="primary">ppk</name>
    <name evidence="14" type="ORF">H8S09_12140</name>
</gene>
<evidence type="ECO:0000256" key="2">
    <source>
        <dbReference type="ARBA" id="ARBA00022679"/>
    </source>
</evidence>
<evidence type="ECO:0000256" key="6">
    <source>
        <dbReference type="ARBA" id="ARBA00022840"/>
    </source>
</evidence>
<dbReference type="Proteomes" id="UP000615234">
    <property type="component" value="Unassembled WGS sequence"/>
</dbReference>
<comment type="function">
    <text evidence="8 9">Catalyzes the reversible transfer of the terminal phosphate of ATP to form a long-chain polyphosphate (polyP).</text>
</comment>
<feature type="binding site" evidence="8">
    <location>
        <position position="562"/>
    </location>
    <ligand>
        <name>ATP</name>
        <dbReference type="ChEBI" id="CHEBI:30616"/>
    </ligand>
</feature>
<feature type="domain" description="Polyphosphate kinase C-terminal" evidence="13">
    <location>
        <begin position="329"/>
        <end position="494"/>
    </location>
</feature>